<feature type="compositionally biased region" description="Polar residues" evidence="1">
    <location>
        <begin position="232"/>
        <end position="244"/>
    </location>
</feature>
<dbReference type="OrthoDB" id="688025at2759"/>
<proteinExistence type="predicted"/>
<keyword evidence="3" id="KW-1185">Reference proteome</keyword>
<organism evidence="2 3">
    <name type="scientific">Ceratopteris richardii</name>
    <name type="common">Triangle waterfern</name>
    <dbReference type="NCBI Taxonomy" id="49495"/>
    <lineage>
        <taxon>Eukaryota</taxon>
        <taxon>Viridiplantae</taxon>
        <taxon>Streptophyta</taxon>
        <taxon>Embryophyta</taxon>
        <taxon>Tracheophyta</taxon>
        <taxon>Polypodiopsida</taxon>
        <taxon>Polypodiidae</taxon>
        <taxon>Polypodiales</taxon>
        <taxon>Pteridineae</taxon>
        <taxon>Pteridaceae</taxon>
        <taxon>Parkerioideae</taxon>
        <taxon>Ceratopteris</taxon>
    </lineage>
</organism>
<gene>
    <name evidence="2" type="ORF">KP509_28G068200</name>
</gene>
<dbReference type="EMBL" id="CM035433">
    <property type="protein sequence ID" value="KAH7294359.1"/>
    <property type="molecule type" value="Genomic_DNA"/>
</dbReference>
<dbReference type="InterPro" id="IPR008004">
    <property type="entry name" value="OCTOPUS-like"/>
</dbReference>
<name>A0A8T2RD91_CERRI</name>
<dbReference type="Pfam" id="PF05340">
    <property type="entry name" value="DUF740"/>
    <property type="match status" value="1"/>
</dbReference>
<reference evidence="2" key="1">
    <citation type="submission" date="2021-08" db="EMBL/GenBank/DDBJ databases">
        <title>WGS assembly of Ceratopteris richardii.</title>
        <authorList>
            <person name="Marchant D.B."/>
            <person name="Chen G."/>
            <person name="Jenkins J."/>
            <person name="Shu S."/>
            <person name="Leebens-Mack J."/>
            <person name="Grimwood J."/>
            <person name="Schmutz J."/>
            <person name="Soltis P."/>
            <person name="Soltis D."/>
            <person name="Chen Z.-H."/>
        </authorList>
    </citation>
    <scope>NUCLEOTIDE SEQUENCE</scope>
    <source>
        <strain evidence="2">Whitten #5841</strain>
        <tissue evidence="2">Leaf</tissue>
    </source>
</reference>
<protein>
    <submittedName>
        <fullName evidence="2">Uncharacterized protein</fullName>
    </submittedName>
</protein>
<feature type="region of interest" description="Disordered" evidence="1">
    <location>
        <begin position="221"/>
        <end position="246"/>
    </location>
</feature>
<dbReference type="PANTHER" id="PTHR31659:SF9">
    <property type="entry name" value="PROTEIN: UPF0503-LIKE PROTEIN, PUTATIVE (DUF740)-RELATED"/>
    <property type="match status" value="1"/>
</dbReference>
<evidence type="ECO:0000313" key="2">
    <source>
        <dbReference type="EMBL" id="KAH7294359.1"/>
    </source>
</evidence>
<sequence>MSLRGTRCGKHPSHLLVGVCSFCLRERLSGLAEVNNGAAETTKPQRKDKKWSPERIPAEQLVAGSHDSRRQYPSGKEGGLHKLPYSVSYEALNKDNSEARISNVHVAAPADVVMENSVAGEDGADAHSSANKVDTSSTSVTLRKISAGAADHHDYAGASGDLHSVMISDMDSDAGVASLEMSPSMRGLTVTSKGCSSDICKFDDLRTCDIKVPIVENNQLTVSGPQKKGPSRNHTSMGGTSTLDCKNKEPVVLSSSSEAHQVASVDNDRNINGIARAKTLPSSESAVKHVKVDEIVLSGSSAIPKQSKHTLSSLFTLDDAECTLLDENSERTKTIPDAKEDALVNLSMDGLTHTGLHAKSIQKGSRHGSFSERVEQNAYLFPVPETTNSKSVSWFSNLFQRHKKKFQPKSLKTSASYTEHKNGCLQDARRSWDAPRPSSWEQWRLSSFERPRSSWEPARPSWEGVIRPHDIKSVVRGFSSARDSAVELREDGSLSQKSERDLVAGDCTNGFVEEKKSDVMRLVSKPKPLVAQIPALAIKDKPLVLDSAKSMSTQRDVSTQTTPPRASDATEFIQQGLQNSHHQHEQQNVKASHAVWSKVWAKRFTNSKWAFKQKHCKESQEKEKCHPAVVSTDEVQDQGIRIAEKHSYNLASSVASKQHHEQACVEIKDHEAWDTFYSPLQDSRNVITRLALKGVRCVQEDETLNEDKVSGCSIENGLHKLYVTPIRGHGKDKQGLSGVECRP</sequence>
<feature type="region of interest" description="Disordered" evidence="1">
    <location>
        <begin position="35"/>
        <end position="79"/>
    </location>
</feature>
<dbReference type="PANTHER" id="PTHR31659">
    <property type="entry name" value="PROTEIN: UPF0503-LIKE PROTEIN, PUTATIVE (DUF740)-RELATED"/>
    <property type="match status" value="1"/>
</dbReference>
<accession>A0A8T2RD91</accession>
<dbReference type="AlphaFoldDB" id="A0A8T2RD91"/>
<dbReference type="Proteomes" id="UP000825935">
    <property type="component" value="Chromosome 28"/>
</dbReference>
<evidence type="ECO:0000256" key="1">
    <source>
        <dbReference type="SAM" id="MobiDB-lite"/>
    </source>
</evidence>
<evidence type="ECO:0000313" key="3">
    <source>
        <dbReference type="Proteomes" id="UP000825935"/>
    </source>
</evidence>
<comment type="caution">
    <text evidence="2">The sequence shown here is derived from an EMBL/GenBank/DDBJ whole genome shotgun (WGS) entry which is preliminary data.</text>
</comment>